<dbReference type="InterPro" id="IPR009057">
    <property type="entry name" value="Homeodomain-like_sf"/>
</dbReference>
<dbReference type="InterPro" id="IPR036397">
    <property type="entry name" value="RNaseH_sf"/>
</dbReference>
<evidence type="ECO:0000313" key="3">
    <source>
        <dbReference type="WBParaSite" id="Hba_07966"/>
    </source>
</evidence>
<dbReference type="GO" id="GO:0005634">
    <property type="term" value="C:nucleus"/>
    <property type="evidence" value="ECO:0007669"/>
    <property type="project" value="UniProtKB-SubCell"/>
</dbReference>
<evidence type="ECO:0000256" key="1">
    <source>
        <dbReference type="ARBA" id="ARBA00004123"/>
    </source>
</evidence>
<comment type="subcellular location">
    <subcellularLocation>
        <location evidence="1">Nucleus</location>
    </subcellularLocation>
</comment>
<sequence length="150" mass="17336">MSKGKNITPNQRVMIKALLEQNLSEVQIAKKLELSRCSVQNATKHITKSGILENVPRTRRNRNITKRIDGTIRRQCENNRQLIARDIYDEVKAYPECSLSVRKKPLVSLKNRKARKAWTQISVQRCPNLVDSMPRRCAAVIKNFGYPTKY</sequence>
<evidence type="ECO:0000313" key="2">
    <source>
        <dbReference type="Proteomes" id="UP000095283"/>
    </source>
</evidence>
<dbReference type="GO" id="GO:0003676">
    <property type="term" value="F:nucleic acid binding"/>
    <property type="evidence" value="ECO:0007669"/>
    <property type="project" value="InterPro"/>
</dbReference>
<reference evidence="3" key="1">
    <citation type="submission" date="2016-11" db="UniProtKB">
        <authorList>
            <consortium name="WormBaseParasite"/>
        </authorList>
    </citation>
    <scope>IDENTIFICATION</scope>
</reference>
<keyword evidence="2" id="KW-1185">Reference proteome</keyword>
<dbReference type="WBParaSite" id="Hba_07966">
    <property type="protein sequence ID" value="Hba_07966"/>
    <property type="gene ID" value="Hba_07966"/>
</dbReference>
<dbReference type="SUPFAM" id="SSF46689">
    <property type="entry name" value="Homeodomain-like"/>
    <property type="match status" value="1"/>
</dbReference>
<dbReference type="AlphaFoldDB" id="A0A1I7WSA3"/>
<organism evidence="2 3">
    <name type="scientific">Heterorhabditis bacteriophora</name>
    <name type="common">Entomopathogenic nematode worm</name>
    <dbReference type="NCBI Taxonomy" id="37862"/>
    <lineage>
        <taxon>Eukaryota</taxon>
        <taxon>Metazoa</taxon>
        <taxon>Ecdysozoa</taxon>
        <taxon>Nematoda</taxon>
        <taxon>Chromadorea</taxon>
        <taxon>Rhabditida</taxon>
        <taxon>Rhabditina</taxon>
        <taxon>Rhabditomorpha</taxon>
        <taxon>Strongyloidea</taxon>
        <taxon>Heterorhabditidae</taxon>
        <taxon>Heterorhabditis</taxon>
    </lineage>
</organism>
<accession>A0A1I7WSA3</accession>
<dbReference type="Proteomes" id="UP000095283">
    <property type="component" value="Unplaced"/>
</dbReference>
<name>A0A1I7WSA3_HETBA</name>
<protein>
    <submittedName>
        <fullName evidence="3">HTH_Tnp_Tc3_2 domain-containing protein</fullName>
    </submittedName>
</protein>
<dbReference type="Gene3D" id="3.30.420.10">
    <property type="entry name" value="Ribonuclease H-like superfamily/Ribonuclease H"/>
    <property type="match status" value="1"/>
</dbReference>
<proteinExistence type="predicted"/>